<dbReference type="RefSeq" id="XP_070893594.1">
    <property type="nucleotide sequence ID" value="XM_071041805.1"/>
</dbReference>
<sequence length="104" mass="11676">MSLPLLAASEAKIPAPHLPRSRDLCTRMNTTTTSTIFVGLTLVYFIYIFPKRARIGFSRTVPGACYLVLGHLYMSRALLTIRPVCYATKTYLYICEKTVQTPLS</sequence>
<keyword evidence="1" id="KW-0812">Transmembrane</keyword>
<evidence type="ECO:0000313" key="3">
    <source>
        <dbReference type="Proteomes" id="UP001610444"/>
    </source>
</evidence>
<name>A0ABR4JHM2_9EURO</name>
<proteinExistence type="predicted"/>
<dbReference type="EMBL" id="JBFXLR010000073">
    <property type="protein sequence ID" value="KAL2839551.1"/>
    <property type="molecule type" value="Genomic_DNA"/>
</dbReference>
<protein>
    <submittedName>
        <fullName evidence="2">Uncharacterized protein</fullName>
    </submittedName>
</protein>
<dbReference type="Proteomes" id="UP001610444">
    <property type="component" value="Unassembled WGS sequence"/>
</dbReference>
<keyword evidence="1" id="KW-0472">Membrane</keyword>
<keyword evidence="3" id="KW-1185">Reference proteome</keyword>
<keyword evidence="1" id="KW-1133">Transmembrane helix</keyword>
<evidence type="ECO:0000256" key="1">
    <source>
        <dbReference type="SAM" id="Phobius"/>
    </source>
</evidence>
<feature type="transmembrane region" description="Helical" evidence="1">
    <location>
        <begin position="31"/>
        <end position="49"/>
    </location>
</feature>
<reference evidence="2 3" key="1">
    <citation type="submission" date="2024-07" db="EMBL/GenBank/DDBJ databases">
        <title>Section-level genome sequencing and comparative genomics of Aspergillus sections Usti and Cavernicolus.</title>
        <authorList>
            <consortium name="Lawrence Berkeley National Laboratory"/>
            <person name="Nybo J.L."/>
            <person name="Vesth T.C."/>
            <person name="Theobald S."/>
            <person name="Frisvad J.C."/>
            <person name="Larsen T.O."/>
            <person name="Kjaerboelling I."/>
            <person name="Rothschild-Mancinelli K."/>
            <person name="Lyhne E.K."/>
            <person name="Kogle M.E."/>
            <person name="Barry K."/>
            <person name="Clum A."/>
            <person name="Na H."/>
            <person name="Ledsgaard L."/>
            <person name="Lin J."/>
            <person name="Lipzen A."/>
            <person name="Kuo A."/>
            <person name="Riley R."/>
            <person name="Mondo S."/>
            <person name="LaButti K."/>
            <person name="Haridas S."/>
            <person name="Pangalinan J."/>
            <person name="Salamov A.A."/>
            <person name="Simmons B.A."/>
            <person name="Magnuson J.K."/>
            <person name="Chen J."/>
            <person name="Drula E."/>
            <person name="Henrissat B."/>
            <person name="Wiebenga A."/>
            <person name="Lubbers R.J."/>
            <person name="Gomes A.C."/>
            <person name="Macurrencykelacurrency M.R."/>
            <person name="Stajich J."/>
            <person name="Grigoriev I.V."/>
            <person name="Mortensen U.H."/>
            <person name="De vries R.P."/>
            <person name="Baker S.E."/>
            <person name="Andersen M.R."/>
        </authorList>
    </citation>
    <scope>NUCLEOTIDE SEQUENCE [LARGE SCALE GENOMIC DNA]</scope>
    <source>
        <strain evidence="2 3">CBS 756.74</strain>
    </source>
</reference>
<dbReference type="GeneID" id="98156969"/>
<comment type="caution">
    <text evidence="2">The sequence shown here is derived from an EMBL/GenBank/DDBJ whole genome shotgun (WGS) entry which is preliminary data.</text>
</comment>
<evidence type="ECO:0000313" key="2">
    <source>
        <dbReference type="EMBL" id="KAL2839551.1"/>
    </source>
</evidence>
<accession>A0ABR4JHM2</accession>
<gene>
    <name evidence="2" type="ORF">BJX68DRAFT_247626</name>
</gene>
<organism evidence="2 3">
    <name type="scientific">Aspergillus pseudodeflectus</name>
    <dbReference type="NCBI Taxonomy" id="176178"/>
    <lineage>
        <taxon>Eukaryota</taxon>
        <taxon>Fungi</taxon>
        <taxon>Dikarya</taxon>
        <taxon>Ascomycota</taxon>
        <taxon>Pezizomycotina</taxon>
        <taxon>Eurotiomycetes</taxon>
        <taxon>Eurotiomycetidae</taxon>
        <taxon>Eurotiales</taxon>
        <taxon>Aspergillaceae</taxon>
        <taxon>Aspergillus</taxon>
        <taxon>Aspergillus subgen. Nidulantes</taxon>
    </lineage>
</organism>